<dbReference type="PANTHER" id="PTHR34148:SF1">
    <property type="entry name" value="ADENOSYLCOBINAMIDE-GDP RIBAZOLETRANSFERASE"/>
    <property type="match status" value="1"/>
</dbReference>
<evidence type="ECO:0000256" key="11">
    <source>
        <dbReference type="ARBA" id="ARBA00022842"/>
    </source>
</evidence>
<evidence type="ECO:0000256" key="6">
    <source>
        <dbReference type="ARBA" id="ARBA00015850"/>
    </source>
</evidence>
<evidence type="ECO:0000256" key="2">
    <source>
        <dbReference type="ARBA" id="ARBA00004651"/>
    </source>
</evidence>
<feature type="transmembrane region" description="Helical" evidence="19">
    <location>
        <begin position="108"/>
        <end position="130"/>
    </location>
</feature>
<protein>
    <recommendedName>
        <fullName evidence="6 19">Adenosylcobinamide-GDP ribazoletransferase</fullName>
        <ecNumber evidence="5 19">2.7.8.26</ecNumber>
    </recommendedName>
    <alternativeName>
        <fullName evidence="16 19">Cobalamin synthase</fullName>
    </alternativeName>
    <alternativeName>
        <fullName evidence="15 19">Cobalamin-5'-phosphate synthase</fullName>
    </alternativeName>
</protein>
<gene>
    <name evidence="19 20" type="primary">cobS</name>
    <name evidence="20" type="ORF">MOHU_02640</name>
</gene>
<evidence type="ECO:0000256" key="19">
    <source>
        <dbReference type="HAMAP-Rule" id="MF_00719"/>
    </source>
</evidence>
<dbReference type="Proteomes" id="UP000238415">
    <property type="component" value="Unassembled WGS sequence"/>
</dbReference>
<dbReference type="OrthoDB" id="9794626at2"/>
<keyword evidence="7 19" id="KW-1003">Cell membrane</keyword>
<evidence type="ECO:0000256" key="15">
    <source>
        <dbReference type="ARBA" id="ARBA00032605"/>
    </source>
</evidence>
<evidence type="ECO:0000256" key="9">
    <source>
        <dbReference type="ARBA" id="ARBA00022679"/>
    </source>
</evidence>
<keyword evidence="21" id="KW-1185">Reference proteome</keyword>
<organism evidence="20 21">
    <name type="scientific">Neomoorella humiferrea</name>
    <dbReference type="NCBI Taxonomy" id="676965"/>
    <lineage>
        <taxon>Bacteria</taxon>
        <taxon>Bacillati</taxon>
        <taxon>Bacillota</taxon>
        <taxon>Clostridia</taxon>
        <taxon>Neomoorellales</taxon>
        <taxon>Neomoorellaceae</taxon>
        <taxon>Neomoorella</taxon>
    </lineage>
</organism>
<dbReference type="HAMAP" id="MF_00719">
    <property type="entry name" value="CobS"/>
    <property type="match status" value="1"/>
</dbReference>
<dbReference type="EC" id="2.7.8.26" evidence="5 19"/>
<feature type="transmembrane region" description="Helical" evidence="19">
    <location>
        <begin position="142"/>
        <end position="162"/>
    </location>
</feature>
<feature type="transmembrane region" description="Helical" evidence="19">
    <location>
        <begin position="234"/>
        <end position="251"/>
    </location>
</feature>
<comment type="caution">
    <text evidence="20">The sequence shown here is derived from an EMBL/GenBank/DDBJ whole genome shotgun (WGS) entry which is preliminary data.</text>
</comment>
<dbReference type="GO" id="GO:0009236">
    <property type="term" value="P:cobalamin biosynthetic process"/>
    <property type="evidence" value="ECO:0007669"/>
    <property type="project" value="UniProtKB-UniRule"/>
</dbReference>
<sequence>MKGLNAFLVALKFLTRLPIRGGDNTVEAWQQSVAYFPLVGLVLGLILAVAWQVLSLLVPSLPRAGLVLALAVFLSGGLHLDGFIDSMDGLFSGKDRERILTIMKDTHVGAHGVTAVVTLLVLKFSLLAALPSERLRLGDLGLPPSLILMPVLGRWAMVVALTSFPYARKEGLGSLFQAGRGRYSLFFATLAAVLLAWFIMGPAGLIYLFLTALVSLGWCSWLRRLLGGLTGDTYGALAEIVEVFFLTVYYLRPW</sequence>
<accession>A0A2T0AXG7</accession>
<dbReference type="Pfam" id="PF02654">
    <property type="entry name" value="CobS"/>
    <property type="match status" value="1"/>
</dbReference>
<proteinExistence type="inferred from homology"/>
<reference evidence="20 21" key="1">
    <citation type="submission" date="2018-03" db="EMBL/GenBank/DDBJ databases">
        <title>Genome sequence of Moorella humiferrea DSM 23265.</title>
        <authorList>
            <person name="Poehlein A."/>
            <person name="Daniel R."/>
        </authorList>
    </citation>
    <scope>NUCLEOTIDE SEQUENCE [LARGE SCALE GENOMIC DNA]</scope>
    <source>
        <strain evidence="20 21">DSM 23265</strain>
    </source>
</reference>
<evidence type="ECO:0000256" key="8">
    <source>
        <dbReference type="ARBA" id="ARBA00022573"/>
    </source>
</evidence>
<keyword evidence="10 19" id="KW-0812">Transmembrane</keyword>
<evidence type="ECO:0000313" key="20">
    <source>
        <dbReference type="EMBL" id="PRR75500.1"/>
    </source>
</evidence>
<dbReference type="NCBIfam" id="TIGR00317">
    <property type="entry name" value="cobS"/>
    <property type="match status" value="1"/>
</dbReference>
<dbReference type="GO" id="GO:0008818">
    <property type="term" value="F:cobalamin 5'-phosphate synthase activity"/>
    <property type="evidence" value="ECO:0007669"/>
    <property type="project" value="UniProtKB-UniRule"/>
</dbReference>
<comment type="similarity">
    <text evidence="4 19">Belongs to the CobS family.</text>
</comment>
<comment type="catalytic activity">
    <reaction evidence="18 19">
        <text>alpha-ribazole 5'-phosphate + adenosylcob(III)inamide-GDP = adenosylcob(III)alamin 5'-phosphate + GMP + H(+)</text>
        <dbReference type="Rhea" id="RHEA:23560"/>
        <dbReference type="ChEBI" id="CHEBI:15378"/>
        <dbReference type="ChEBI" id="CHEBI:57918"/>
        <dbReference type="ChEBI" id="CHEBI:58115"/>
        <dbReference type="ChEBI" id="CHEBI:60487"/>
        <dbReference type="ChEBI" id="CHEBI:60493"/>
        <dbReference type="EC" id="2.7.8.26"/>
    </reaction>
</comment>
<keyword evidence="9 19" id="KW-0808">Transferase</keyword>
<evidence type="ECO:0000256" key="18">
    <source>
        <dbReference type="ARBA" id="ARBA00049504"/>
    </source>
</evidence>
<keyword evidence="13 19" id="KW-0472">Membrane</keyword>
<name>A0A2T0AXG7_9FIRM</name>
<comment type="pathway">
    <text evidence="3 19">Cofactor biosynthesis; adenosylcobalamin biosynthesis; adenosylcobalamin from cob(II)yrinate a,c-diamide: step 7/7.</text>
</comment>
<evidence type="ECO:0000256" key="13">
    <source>
        <dbReference type="ARBA" id="ARBA00023136"/>
    </source>
</evidence>
<keyword evidence="12 19" id="KW-1133">Transmembrane helix</keyword>
<dbReference type="PANTHER" id="PTHR34148">
    <property type="entry name" value="ADENOSYLCOBINAMIDE-GDP RIBAZOLETRANSFERASE"/>
    <property type="match status" value="1"/>
</dbReference>
<evidence type="ECO:0000256" key="16">
    <source>
        <dbReference type="ARBA" id="ARBA00032853"/>
    </source>
</evidence>
<dbReference type="EMBL" id="PVXM01000004">
    <property type="protein sequence ID" value="PRR75500.1"/>
    <property type="molecule type" value="Genomic_DNA"/>
</dbReference>
<evidence type="ECO:0000256" key="1">
    <source>
        <dbReference type="ARBA" id="ARBA00001946"/>
    </source>
</evidence>
<evidence type="ECO:0000256" key="10">
    <source>
        <dbReference type="ARBA" id="ARBA00022692"/>
    </source>
</evidence>
<keyword evidence="8 19" id="KW-0169">Cobalamin biosynthesis</keyword>
<evidence type="ECO:0000256" key="14">
    <source>
        <dbReference type="ARBA" id="ARBA00025228"/>
    </source>
</evidence>
<dbReference type="GO" id="GO:0005886">
    <property type="term" value="C:plasma membrane"/>
    <property type="evidence" value="ECO:0007669"/>
    <property type="project" value="UniProtKB-SubCell"/>
</dbReference>
<evidence type="ECO:0000256" key="17">
    <source>
        <dbReference type="ARBA" id="ARBA00048623"/>
    </source>
</evidence>
<dbReference type="AlphaFoldDB" id="A0A2T0AXG7"/>
<evidence type="ECO:0000256" key="4">
    <source>
        <dbReference type="ARBA" id="ARBA00010561"/>
    </source>
</evidence>
<feature type="transmembrane region" description="Helical" evidence="19">
    <location>
        <begin position="183"/>
        <end position="199"/>
    </location>
</feature>
<feature type="transmembrane region" description="Helical" evidence="19">
    <location>
        <begin position="33"/>
        <end position="54"/>
    </location>
</feature>
<evidence type="ECO:0000313" key="21">
    <source>
        <dbReference type="Proteomes" id="UP000238415"/>
    </source>
</evidence>
<evidence type="ECO:0000256" key="12">
    <source>
        <dbReference type="ARBA" id="ARBA00022989"/>
    </source>
</evidence>
<dbReference type="GO" id="GO:0051073">
    <property type="term" value="F:adenosylcobinamide-GDP ribazoletransferase activity"/>
    <property type="evidence" value="ECO:0007669"/>
    <property type="project" value="UniProtKB-UniRule"/>
</dbReference>
<keyword evidence="11 19" id="KW-0460">Magnesium</keyword>
<dbReference type="UniPathway" id="UPA00148">
    <property type="reaction ID" value="UER00238"/>
</dbReference>
<feature type="transmembrane region" description="Helical" evidence="19">
    <location>
        <begin position="66"/>
        <end position="87"/>
    </location>
</feature>
<evidence type="ECO:0000256" key="3">
    <source>
        <dbReference type="ARBA" id="ARBA00004663"/>
    </source>
</evidence>
<comment type="catalytic activity">
    <reaction evidence="17 19">
        <text>alpha-ribazole + adenosylcob(III)inamide-GDP = adenosylcob(III)alamin + GMP + H(+)</text>
        <dbReference type="Rhea" id="RHEA:16049"/>
        <dbReference type="ChEBI" id="CHEBI:10329"/>
        <dbReference type="ChEBI" id="CHEBI:15378"/>
        <dbReference type="ChEBI" id="CHEBI:18408"/>
        <dbReference type="ChEBI" id="CHEBI:58115"/>
        <dbReference type="ChEBI" id="CHEBI:60487"/>
        <dbReference type="EC" id="2.7.8.26"/>
    </reaction>
</comment>
<dbReference type="InterPro" id="IPR003805">
    <property type="entry name" value="CobS"/>
</dbReference>
<evidence type="ECO:0000256" key="7">
    <source>
        <dbReference type="ARBA" id="ARBA00022475"/>
    </source>
</evidence>
<evidence type="ECO:0000256" key="5">
    <source>
        <dbReference type="ARBA" id="ARBA00013200"/>
    </source>
</evidence>
<comment type="function">
    <text evidence="14 19">Joins adenosylcobinamide-GDP and alpha-ribazole to generate adenosylcobalamin (Ado-cobalamin). Also synthesizes adenosylcobalamin 5'-phosphate from adenosylcobinamide-GDP and alpha-ribazole 5'-phosphate.</text>
</comment>
<dbReference type="RefSeq" id="WP_106004316.1">
    <property type="nucleotide sequence ID" value="NZ_CP136419.1"/>
</dbReference>
<comment type="cofactor">
    <cofactor evidence="1 19">
        <name>Mg(2+)</name>
        <dbReference type="ChEBI" id="CHEBI:18420"/>
    </cofactor>
</comment>
<comment type="subcellular location">
    <subcellularLocation>
        <location evidence="2 19">Cell membrane</location>
        <topology evidence="2 19">Multi-pass membrane protein</topology>
    </subcellularLocation>
</comment>